<dbReference type="GO" id="GO:0005506">
    <property type="term" value="F:iron ion binding"/>
    <property type="evidence" value="ECO:0007669"/>
    <property type="project" value="InterPro"/>
</dbReference>
<dbReference type="GO" id="GO:0051536">
    <property type="term" value="F:iron-sulfur cluster binding"/>
    <property type="evidence" value="ECO:0007669"/>
    <property type="project" value="InterPro"/>
</dbReference>
<name>A0A1N6GLY1_9SPHN</name>
<dbReference type="Gene3D" id="3.90.1010.10">
    <property type="match status" value="1"/>
</dbReference>
<gene>
    <name evidence="1" type="ORF">SAMN02745824_2892</name>
</gene>
<protein>
    <submittedName>
        <fullName evidence="1">NifU homolog involved in Fe-S cluster formation</fullName>
    </submittedName>
</protein>
<dbReference type="EMBL" id="FSQW01000002">
    <property type="protein sequence ID" value="SIO08514.1"/>
    <property type="molecule type" value="Genomic_DNA"/>
</dbReference>
<accession>A0A1N6GLY1</accession>
<evidence type="ECO:0000313" key="2">
    <source>
        <dbReference type="Proteomes" id="UP000185192"/>
    </source>
</evidence>
<dbReference type="InterPro" id="IPR002871">
    <property type="entry name" value="NIF_FeS_clus_asmbl_NifU_N"/>
</dbReference>
<reference evidence="2" key="1">
    <citation type="submission" date="2016-11" db="EMBL/GenBank/DDBJ databases">
        <authorList>
            <person name="Varghese N."/>
            <person name="Submissions S."/>
        </authorList>
    </citation>
    <scope>NUCLEOTIDE SEQUENCE [LARGE SCALE GENOMIC DNA]</scope>
    <source>
        <strain evidence="2">DSM 22363</strain>
    </source>
</reference>
<dbReference type="Proteomes" id="UP000185192">
    <property type="component" value="Unassembled WGS sequence"/>
</dbReference>
<keyword evidence="2" id="KW-1185">Reference proteome</keyword>
<dbReference type="GO" id="GO:0016226">
    <property type="term" value="P:iron-sulfur cluster assembly"/>
    <property type="evidence" value="ECO:0007669"/>
    <property type="project" value="InterPro"/>
</dbReference>
<organism evidence="1 2">
    <name type="scientific">Parasphingorhabdus marina DSM 22363</name>
    <dbReference type="NCBI Taxonomy" id="1123272"/>
    <lineage>
        <taxon>Bacteria</taxon>
        <taxon>Pseudomonadati</taxon>
        <taxon>Pseudomonadota</taxon>
        <taxon>Alphaproteobacteria</taxon>
        <taxon>Sphingomonadales</taxon>
        <taxon>Sphingomonadaceae</taxon>
        <taxon>Parasphingorhabdus</taxon>
    </lineage>
</organism>
<dbReference type="CDD" id="cd06664">
    <property type="entry name" value="IscU_like"/>
    <property type="match status" value="1"/>
</dbReference>
<dbReference type="STRING" id="1123272.SAMN02745824_2892"/>
<dbReference type="OrthoDB" id="7857113at2"/>
<proteinExistence type="predicted"/>
<evidence type="ECO:0000313" key="1">
    <source>
        <dbReference type="EMBL" id="SIO08514.1"/>
    </source>
</evidence>
<dbReference type="AlphaFoldDB" id="A0A1N6GLY1"/>
<dbReference type="RefSeq" id="WP_074205842.1">
    <property type="nucleotide sequence ID" value="NZ_FSQW01000002.1"/>
</dbReference>
<sequence length="146" mass="15599">MNQPLYTRDILRLAVSIPHEGRLPDAHGSAEIRSQTCGSRVVADVRISSDQKIEQLGVEVNACALGQASTAIVAGQAVGRSSTEIKAAREHLQDFLEGRQESPGTWRDIDLLATARDYPGRHAAILLPYDAILEALAIASQADGAS</sequence>
<dbReference type="SUPFAM" id="SSF82649">
    <property type="entry name" value="SufE/NifU"/>
    <property type="match status" value="1"/>
</dbReference>